<keyword evidence="6" id="KW-1185">Reference proteome</keyword>
<dbReference type="Proteomes" id="UP001556367">
    <property type="component" value="Unassembled WGS sequence"/>
</dbReference>
<dbReference type="Pfam" id="PF23565">
    <property type="entry name" value="ARM_TANGO6"/>
    <property type="match status" value="1"/>
</dbReference>
<dbReference type="InterPro" id="IPR019451">
    <property type="entry name" value="Rtp1_C1"/>
</dbReference>
<dbReference type="PANTHER" id="PTHR20959">
    <property type="entry name" value="TRANSPORT AND GOLGI ORGANIZATION PROTEIN 6 FAMILY MEMBER"/>
    <property type="match status" value="1"/>
</dbReference>
<evidence type="ECO:0000259" key="4">
    <source>
        <dbReference type="Pfam" id="PF23565"/>
    </source>
</evidence>
<evidence type="ECO:0000313" key="5">
    <source>
        <dbReference type="EMBL" id="KAL0949934.1"/>
    </source>
</evidence>
<dbReference type="PANTHER" id="PTHR20959:SF1">
    <property type="entry name" value="TRANSPORT AND GOLGI ORGANIZATION PROTEIN 6 HOMOLOG"/>
    <property type="match status" value="1"/>
</dbReference>
<dbReference type="EMBL" id="JASNQZ010000012">
    <property type="protein sequence ID" value="KAL0949934.1"/>
    <property type="molecule type" value="Genomic_DNA"/>
</dbReference>
<evidence type="ECO:0000313" key="6">
    <source>
        <dbReference type="Proteomes" id="UP001556367"/>
    </source>
</evidence>
<organism evidence="5 6">
    <name type="scientific">Hohenbuehelia grisea</name>
    <dbReference type="NCBI Taxonomy" id="104357"/>
    <lineage>
        <taxon>Eukaryota</taxon>
        <taxon>Fungi</taxon>
        <taxon>Dikarya</taxon>
        <taxon>Basidiomycota</taxon>
        <taxon>Agaricomycotina</taxon>
        <taxon>Agaricomycetes</taxon>
        <taxon>Agaricomycetidae</taxon>
        <taxon>Agaricales</taxon>
        <taxon>Pleurotineae</taxon>
        <taxon>Pleurotaceae</taxon>
        <taxon>Hohenbuehelia</taxon>
    </lineage>
</organism>
<name>A0ABR3J2U1_9AGAR</name>
<proteinExistence type="inferred from homology"/>
<sequence length="874" mass="95334">MINSLASLELSTFLEAGAHLLETASPTTHADSLADVLKSRLERHYASLSSRWVHESDDSEDLQLETALAAISVVESVQRILKIEPDAPAEASPANQSGTDVPAIGTRDLSLLRTLLSVAFKWGTKPLLLRVSSAWPSVREKTSSGSHIVDLTGTGRDYEVLSGFVSRLLSLLFFDGPQSKLPQTLITTSILSKHVADILHPAIAVAWLPKTLNSDTMVTLENARPFVLRLLAVIPPSQAIVALGAVLSSESIAPHVRKVCSGLLSRQLLRPDGVQGFFAAIFGDEDTMEGEVDLAKLEHSARILTTPPANMTPSEYFGAVISRLLLLTSDSRNLTTRRAAAFSVSRLLENSTATSLLLPMLHHSLVTPLEMPDNGSQTDVTHSRDGNLPAEKSLSTLVALVLNSDPSPTLISTLLSPVVPALYSLLFHFEQVKTSDPGVIDTLRGLLRTWGRVIGQEEGLSSFWKMIHDDQPGWQVDLEGHIRRLRSPERSHTLALLTPEDESSVEDIDENTNILNLYPDPVHFVQFLRTIERSDITPELFVKLLDSYRSSKSREEQNPLRTLLYLQLVIQIQTQLTESGSASNILGKPSHILSFIKHALESAIGSQQAPPVASAPKLPLEKLKIVEDDLPHQLDDEADSDDESPDSVSINPDDEITETALNLLLSILEVHETLSARTEPILNDIFELLEPLALSDATQDIRSLAREARMVMTARLASTSSSGTKSRNVEQEDAQATYQKALKLLQDPILPVRAHGLLLLRQLVAPPKISHEPRLQPALVPAILSIFLQSIQDDESYIFLNAVQGLSLMVETYGGEVLGCRYTDTHRGSIGSGYSQKWCGAWCTCAHTGAAVICHAQSGVPPDDVAHLCIVATC</sequence>
<feature type="compositionally biased region" description="Acidic residues" evidence="2">
    <location>
        <begin position="636"/>
        <end position="645"/>
    </location>
</feature>
<dbReference type="SUPFAM" id="SSF48371">
    <property type="entry name" value="ARM repeat"/>
    <property type="match status" value="1"/>
</dbReference>
<evidence type="ECO:0000259" key="3">
    <source>
        <dbReference type="Pfam" id="PF10363"/>
    </source>
</evidence>
<protein>
    <recommendedName>
        <fullName evidence="7">RNA polymerase II assembly factor Rtp1 C-terminal domain-containing protein</fullName>
    </recommendedName>
</protein>
<dbReference type="InterPro" id="IPR057407">
    <property type="entry name" value="HEAT_TANGO6"/>
</dbReference>
<gene>
    <name evidence="5" type="ORF">HGRIS_009961</name>
</gene>
<evidence type="ECO:0000256" key="1">
    <source>
        <dbReference type="ARBA" id="ARBA00005724"/>
    </source>
</evidence>
<evidence type="ECO:0000256" key="2">
    <source>
        <dbReference type="SAM" id="MobiDB-lite"/>
    </source>
</evidence>
<dbReference type="InterPro" id="IPR039600">
    <property type="entry name" value="TANGO6/Rtp1"/>
</dbReference>
<feature type="domain" description="TANGO6 HEAT repeat" evidence="4">
    <location>
        <begin position="268"/>
        <end position="428"/>
    </location>
</feature>
<comment type="caution">
    <text evidence="5">The sequence shown here is derived from an EMBL/GenBank/DDBJ whole genome shotgun (WGS) entry which is preliminary data.</text>
</comment>
<feature type="region of interest" description="Disordered" evidence="2">
    <location>
        <begin position="633"/>
        <end position="653"/>
    </location>
</feature>
<feature type="domain" description="RNA polymerase II assembly factor Rtp1 C-terminal" evidence="3">
    <location>
        <begin position="738"/>
        <end position="818"/>
    </location>
</feature>
<accession>A0ABR3J2U1</accession>
<dbReference type="InterPro" id="IPR016024">
    <property type="entry name" value="ARM-type_fold"/>
</dbReference>
<evidence type="ECO:0008006" key="7">
    <source>
        <dbReference type="Google" id="ProtNLM"/>
    </source>
</evidence>
<reference evidence="6" key="1">
    <citation type="submission" date="2024-06" db="EMBL/GenBank/DDBJ databases">
        <title>Multi-omics analyses provide insights into the biosynthesis of the anticancer antibiotic pleurotin in Hohenbuehelia grisea.</title>
        <authorList>
            <person name="Weaver J.A."/>
            <person name="Alberti F."/>
        </authorList>
    </citation>
    <scope>NUCLEOTIDE SEQUENCE [LARGE SCALE GENOMIC DNA]</scope>
    <source>
        <strain evidence="6">T-177</strain>
    </source>
</reference>
<comment type="similarity">
    <text evidence="1">Belongs to the Tango6 family.</text>
</comment>
<dbReference type="Pfam" id="PF10363">
    <property type="entry name" value="RTP1_C1"/>
    <property type="match status" value="1"/>
</dbReference>